<feature type="transmembrane region" description="Helical" evidence="7">
    <location>
        <begin position="291"/>
        <end position="308"/>
    </location>
</feature>
<feature type="transmembrane region" description="Helical" evidence="7">
    <location>
        <begin position="226"/>
        <end position="248"/>
    </location>
</feature>
<accession>A0A4D4JG70</accession>
<evidence type="ECO:0000256" key="4">
    <source>
        <dbReference type="ARBA" id="ARBA00022692"/>
    </source>
</evidence>
<dbReference type="GO" id="GO:0022857">
    <property type="term" value="F:transmembrane transporter activity"/>
    <property type="evidence" value="ECO:0007669"/>
    <property type="project" value="InterPro"/>
</dbReference>
<feature type="transmembrane region" description="Helical" evidence="7">
    <location>
        <begin position="150"/>
        <end position="172"/>
    </location>
</feature>
<feature type="transmembrane region" description="Helical" evidence="7">
    <location>
        <begin position="260"/>
        <end position="279"/>
    </location>
</feature>
<keyword evidence="6 7" id="KW-0472">Membrane</keyword>
<keyword evidence="10" id="KW-1185">Reference proteome</keyword>
<gene>
    <name evidence="9" type="ORF">GTS_45060</name>
</gene>
<dbReference type="Gene3D" id="1.20.1250.20">
    <property type="entry name" value="MFS general substrate transporter like domains"/>
    <property type="match status" value="2"/>
</dbReference>
<feature type="transmembrane region" description="Helical" evidence="7">
    <location>
        <begin position="119"/>
        <end position="138"/>
    </location>
</feature>
<name>A0A4D4JG70_9PSEU</name>
<dbReference type="InterPro" id="IPR001958">
    <property type="entry name" value="Tet-R_TetA/multi-R_MdtG-like"/>
</dbReference>
<organism evidence="9 10">
    <name type="scientific">Gandjariella thermophila</name>
    <dbReference type="NCBI Taxonomy" id="1931992"/>
    <lineage>
        <taxon>Bacteria</taxon>
        <taxon>Bacillati</taxon>
        <taxon>Actinomycetota</taxon>
        <taxon>Actinomycetes</taxon>
        <taxon>Pseudonocardiales</taxon>
        <taxon>Pseudonocardiaceae</taxon>
        <taxon>Gandjariella</taxon>
    </lineage>
</organism>
<proteinExistence type="inferred from homology"/>
<evidence type="ECO:0000256" key="2">
    <source>
        <dbReference type="ARBA" id="ARBA00007520"/>
    </source>
</evidence>
<dbReference type="PRINTS" id="PR01035">
    <property type="entry name" value="TCRTETA"/>
</dbReference>
<evidence type="ECO:0000256" key="5">
    <source>
        <dbReference type="ARBA" id="ARBA00022989"/>
    </source>
</evidence>
<feature type="transmembrane region" description="Helical" evidence="7">
    <location>
        <begin position="378"/>
        <end position="399"/>
    </location>
</feature>
<dbReference type="PROSITE" id="PS00216">
    <property type="entry name" value="SUGAR_TRANSPORT_1"/>
    <property type="match status" value="1"/>
</dbReference>
<dbReference type="Proteomes" id="UP000298860">
    <property type="component" value="Unassembled WGS sequence"/>
</dbReference>
<dbReference type="InterPro" id="IPR005829">
    <property type="entry name" value="Sugar_transporter_CS"/>
</dbReference>
<dbReference type="InterPro" id="IPR011701">
    <property type="entry name" value="MFS"/>
</dbReference>
<feature type="domain" description="Major facilitator superfamily (MFS) profile" evidence="8">
    <location>
        <begin position="23"/>
        <end position="403"/>
    </location>
</feature>
<feature type="transmembrane region" description="Helical" evidence="7">
    <location>
        <begin position="48"/>
        <end position="69"/>
    </location>
</feature>
<keyword evidence="4 7" id="KW-0812">Transmembrane</keyword>
<evidence type="ECO:0000259" key="8">
    <source>
        <dbReference type="PROSITE" id="PS50850"/>
    </source>
</evidence>
<dbReference type="PROSITE" id="PS50850">
    <property type="entry name" value="MFS"/>
    <property type="match status" value="1"/>
</dbReference>
<dbReference type="PANTHER" id="PTHR43124">
    <property type="entry name" value="PURINE EFFLUX PUMP PBUE"/>
    <property type="match status" value="1"/>
</dbReference>
<dbReference type="Pfam" id="PF00083">
    <property type="entry name" value="Sugar_tr"/>
    <property type="match status" value="1"/>
</dbReference>
<dbReference type="InterPro" id="IPR020846">
    <property type="entry name" value="MFS_dom"/>
</dbReference>
<sequence length="421" mass="42401">MHGATEIGEAGSRAAAGGRLPGEVWVLVATAFVVAVGFGVVAPALPVFAASFNVGVTAASMVVSAFAFVRLAFAPVSGRLVSLVGERPILVAGILIVALGTGSCAFAGAYWQLLVLRSLAGTGSTMFTVSALGLLVRLSPPHQRGRANGLWATGFLVGNVAGPILGGGLVHVSLRLPFLAYAASLIVAALVAWVFLRNSTPAARESGEQRTTLGVRQALRHPAYRAALASNFANGWAVFGVRISLVPLFVAESLHRDQGLAGVAMSVFAGGNVLALLVAGRLADGLGRKPMACTGLAVAAAGTIWLGFTHGVPAFLAASAVAGVGAGLLNPAQSAAVADVLGTRARGGGVLACFQMLADVGSIVGPLVAGLAVDTLSYPAAFAVTGAMAVLALLTWLAAPETLPAPSRSGRRREYRSPTGG</sequence>
<comment type="subcellular location">
    <subcellularLocation>
        <location evidence="1">Cell membrane</location>
        <topology evidence="1">Multi-pass membrane protein</topology>
    </subcellularLocation>
</comment>
<dbReference type="GO" id="GO:0005886">
    <property type="term" value="C:plasma membrane"/>
    <property type="evidence" value="ECO:0007669"/>
    <property type="project" value="UniProtKB-SubCell"/>
</dbReference>
<dbReference type="CDD" id="cd17325">
    <property type="entry name" value="MFS_MdtG_SLC18_like"/>
    <property type="match status" value="1"/>
</dbReference>
<dbReference type="InterPro" id="IPR050189">
    <property type="entry name" value="MFS_Efflux_Transporters"/>
</dbReference>
<protein>
    <submittedName>
        <fullName evidence="9">MFS transporter</fullName>
    </submittedName>
</protein>
<dbReference type="InterPro" id="IPR036259">
    <property type="entry name" value="MFS_trans_sf"/>
</dbReference>
<evidence type="ECO:0000313" key="10">
    <source>
        <dbReference type="Proteomes" id="UP000298860"/>
    </source>
</evidence>
<dbReference type="AlphaFoldDB" id="A0A4D4JG70"/>
<feature type="transmembrane region" description="Helical" evidence="7">
    <location>
        <begin position="178"/>
        <end position="196"/>
    </location>
</feature>
<reference evidence="10" key="1">
    <citation type="submission" date="2019-04" db="EMBL/GenBank/DDBJ databases">
        <title>Draft genome sequence of Pseudonocardiaceae bacterium SL3-2-4.</title>
        <authorList>
            <person name="Ningsih F."/>
            <person name="Yokota A."/>
            <person name="Sakai Y."/>
            <person name="Nanatani K."/>
            <person name="Yabe S."/>
            <person name="Oetari A."/>
            <person name="Sjamsuridzal W."/>
        </authorList>
    </citation>
    <scope>NUCLEOTIDE SEQUENCE [LARGE SCALE GENOMIC DNA]</scope>
    <source>
        <strain evidence="10">SL3-2-4</strain>
    </source>
</reference>
<feature type="transmembrane region" description="Helical" evidence="7">
    <location>
        <begin position="24"/>
        <end position="42"/>
    </location>
</feature>
<evidence type="ECO:0000256" key="7">
    <source>
        <dbReference type="SAM" id="Phobius"/>
    </source>
</evidence>
<evidence type="ECO:0000313" key="9">
    <source>
        <dbReference type="EMBL" id="GDY32873.1"/>
    </source>
</evidence>
<keyword evidence="5 7" id="KW-1133">Transmembrane helix</keyword>
<feature type="transmembrane region" description="Helical" evidence="7">
    <location>
        <begin position="89"/>
        <end position="113"/>
    </location>
</feature>
<dbReference type="PANTHER" id="PTHR43124:SF3">
    <property type="entry name" value="CHLORAMPHENICOL EFFLUX PUMP RV0191"/>
    <property type="match status" value="1"/>
</dbReference>
<dbReference type="Pfam" id="PF07690">
    <property type="entry name" value="MFS_1"/>
    <property type="match status" value="1"/>
</dbReference>
<dbReference type="RefSeq" id="WP_225978639.1">
    <property type="nucleotide sequence ID" value="NZ_BJFL01000030.1"/>
</dbReference>
<dbReference type="SUPFAM" id="SSF103473">
    <property type="entry name" value="MFS general substrate transporter"/>
    <property type="match status" value="1"/>
</dbReference>
<keyword evidence="3" id="KW-1003">Cell membrane</keyword>
<evidence type="ECO:0000256" key="1">
    <source>
        <dbReference type="ARBA" id="ARBA00004651"/>
    </source>
</evidence>
<comment type="similarity">
    <text evidence="2">Belongs to the major facilitator superfamily. TCR/Tet family.</text>
</comment>
<dbReference type="EMBL" id="BJFL01000030">
    <property type="protein sequence ID" value="GDY32873.1"/>
    <property type="molecule type" value="Genomic_DNA"/>
</dbReference>
<dbReference type="InterPro" id="IPR005828">
    <property type="entry name" value="MFS_sugar_transport-like"/>
</dbReference>
<feature type="transmembrane region" description="Helical" evidence="7">
    <location>
        <begin position="350"/>
        <end position="372"/>
    </location>
</feature>
<evidence type="ECO:0000256" key="3">
    <source>
        <dbReference type="ARBA" id="ARBA00022475"/>
    </source>
</evidence>
<evidence type="ECO:0000256" key="6">
    <source>
        <dbReference type="ARBA" id="ARBA00023136"/>
    </source>
</evidence>
<comment type="caution">
    <text evidence="9">The sequence shown here is derived from an EMBL/GenBank/DDBJ whole genome shotgun (WGS) entry which is preliminary data.</text>
</comment>